<protein>
    <submittedName>
        <fullName evidence="7">HTH-type transcriptional activator CmpR</fullName>
    </submittedName>
</protein>
<comment type="similarity">
    <text evidence="1">Belongs to the LysR transcriptional regulatory family.</text>
</comment>
<dbReference type="GO" id="GO:0003700">
    <property type="term" value="F:DNA-binding transcription factor activity"/>
    <property type="evidence" value="ECO:0007669"/>
    <property type="project" value="InterPro"/>
</dbReference>
<feature type="chain" id="PRO_5020237200" evidence="5">
    <location>
        <begin position="23"/>
        <end position="310"/>
    </location>
</feature>
<dbReference type="InterPro" id="IPR005119">
    <property type="entry name" value="LysR_subst-bd"/>
</dbReference>
<dbReference type="InterPro" id="IPR050950">
    <property type="entry name" value="HTH-type_LysR_regulators"/>
</dbReference>
<dbReference type="Gene3D" id="1.10.10.10">
    <property type="entry name" value="Winged helix-like DNA-binding domain superfamily/Winged helix DNA-binding domain"/>
    <property type="match status" value="1"/>
</dbReference>
<accession>A0A4P6WYD5</accession>
<dbReference type="PROSITE" id="PS50931">
    <property type="entry name" value="HTH_LYSR"/>
    <property type="match status" value="1"/>
</dbReference>
<keyword evidence="2" id="KW-0805">Transcription regulation</keyword>
<feature type="domain" description="HTH lysR-type" evidence="6">
    <location>
        <begin position="3"/>
        <end position="60"/>
    </location>
</feature>
<name>A0A4P6WYD5_HYDPS</name>
<dbReference type="GO" id="GO:0005829">
    <property type="term" value="C:cytosol"/>
    <property type="evidence" value="ECO:0007669"/>
    <property type="project" value="TreeGrafter"/>
</dbReference>
<dbReference type="Proteomes" id="UP000293912">
    <property type="component" value="Chromosome"/>
</dbReference>
<dbReference type="AlphaFoldDB" id="A0A4P6WYD5"/>
<gene>
    <name evidence="7" type="primary">cmpR1</name>
    <name evidence="7" type="ORF">HPF_05700</name>
</gene>
<evidence type="ECO:0000256" key="2">
    <source>
        <dbReference type="ARBA" id="ARBA00023015"/>
    </source>
</evidence>
<evidence type="ECO:0000313" key="8">
    <source>
        <dbReference type="Proteomes" id="UP000293912"/>
    </source>
</evidence>
<dbReference type="RefSeq" id="WP_133156005.1">
    <property type="nucleotide sequence ID" value="NZ_CP037867.1"/>
</dbReference>
<evidence type="ECO:0000313" key="7">
    <source>
        <dbReference type="EMBL" id="QBM27168.1"/>
    </source>
</evidence>
<dbReference type="SUPFAM" id="SSF53850">
    <property type="entry name" value="Periplasmic binding protein-like II"/>
    <property type="match status" value="1"/>
</dbReference>
<evidence type="ECO:0000256" key="5">
    <source>
        <dbReference type="SAM" id="SignalP"/>
    </source>
</evidence>
<dbReference type="InterPro" id="IPR000847">
    <property type="entry name" value="LysR_HTH_N"/>
</dbReference>
<keyword evidence="4" id="KW-0804">Transcription</keyword>
<keyword evidence="5" id="KW-0732">Signal</keyword>
<feature type="signal peptide" evidence="5">
    <location>
        <begin position="1"/>
        <end position="22"/>
    </location>
</feature>
<evidence type="ECO:0000259" key="6">
    <source>
        <dbReference type="PROSITE" id="PS50931"/>
    </source>
</evidence>
<evidence type="ECO:0000256" key="4">
    <source>
        <dbReference type="ARBA" id="ARBA00023163"/>
    </source>
</evidence>
<dbReference type="InterPro" id="IPR036388">
    <property type="entry name" value="WH-like_DNA-bd_sf"/>
</dbReference>
<keyword evidence="8" id="KW-1185">Reference proteome</keyword>
<dbReference type="PANTHER" id="PTHR30419">
    <property type="entry name" value="HTH-TYPE TRANSCRIPTIONAL REGULATOR YBHD"/>
    <property type="match status" value="1"/>
</dbReference>
<dbReference type="Gene3D" id="3.40.190.290">
    <property type="match status" value="1"/>
</dbReference>
<proteinExistence type="inferred from homology"/>
<dbReference type="Pfam" id="PF03466">
    <property type="entry name" value="LysR_substrate"/>
    <property type="match status" value="1"/>
</dbReference>
<dbReference type="InterPro" id="IPR036390">
    <property type="entry name" value="WH_DNA-bd_sf"/>
</dbReference>
<sequence precursor="true">MNITFRQMRLFLALADTGSVSAAARALHVTQPTASMQLREVTESIGLPLYEVIGRKVFLTEAGRELAQTARAIAGEWERFGQQVSAMKGLTRGRLSVAVVSTAKYFVPRLLGGFCEQHPSIDIALEVLNRDGVVQRLRENRDDLYVMSQPPADIDLQDQVFLDNPLHLIAPASHPLAQRQRVALPSLAGERFILRERGSGTRLATERHFAAAGFAPALTLELGSNEALKEAVAGHLGVGIVSRHALKAEEIGRDLVLLPVSGFPIRSQWHLVHPRAKQLSPIAQVFREHLLGSAAQWAVGLEKTQAGRKR</sequence>
<evidence type="ECO:0000256" key="1">
    <source>
        <dbReference type="ARBA" id="ARBA00009437"/>
    </source>
</evidence>
<dbReference type="GO" id="GO:0003677">
    <property type="term" value="F:DNA binding"/>
    <property type="evidence" value="ECO:0007669"/>
    <property type="project" value="UniProtKB-KW"/>
</dbReference>
<keyword evidence="3" id="KW-0238">DNA-binding</keyword>
<dbReference type="KEGG" id="hpse:HPF_05700"/>
<evidence type="ECO:0000256" key="3">
    <source>
        <dbReference type="ARBA" id="ARBA00023125"/>
    </source>
</evidence>
<dbReference type="EMBL" id="CP037867">
    <property type="protein sequence ID" value="QBM27168.1"/>
    <property type="molecule type" value="Genomic_DNA"/>
</dbReference>
<dbReference type="Pfam" id="PF00126">
    <property type="entry name" value="HTH_1"/>
    <property type="match status" value="1"/>
</dbReference>
<reference evidence="7 8" key="1">
    <citation type="submission" date="2019-03" db="EMBL/GenBank/DDBJ databases">
        <authorList>
            <person name="Sebastian G."/>
            <person name="Baumann P."/>
            <person name="Ruckert C."/>
            <person name="Kalinowski J."/>
            <person name="Nebel B."/>
            <person name="Takors R."/>
            <person name="Blombach B."/>
        </authorList>
    </citation>
    <scope>NUCLEOTIDE SEQUENCE [LARGE SCALE GENOMIC DNA]</scope>
    <source>
        <strain evidence="7 8">DSM 1084</strain>
    </source>
</reference>
<organism evidence="7 8">
    <name type="scientific">Hydrogenophaga pseudoflava</name>
    <name type="common">Pseudomonas carboxydoflava</name>
    <dbReference type="NCBI Taxonomy" id="47421"/>
    <lineage>
        <taxon>Bacteria</taxon>
        <taxon>Pseudomonadati</taxon>
        <taxon>Pseudomonadota</taxon>
        <taxon>Betaproteobacteria</taxon>
        <taxon>Burkholderiales</taxon>
        <taxon>Comamonadaceae</taxon>
        <taxon>Hydrogenophaga</taxon>
    </lineage>
</organism>
<dbReference type="CDD" id="cd08419">
    <property type="entry name" value="PBP2_CbbR_RubisCO_like"/>
    <property type="match status" value="1"/>
</dbReference>
<dbReference type="SUPFAM" id="SSF46785">
    <property type="entry name" value="Winged helix' DNA-binding domain"/>
    <property type="match status" value="1"/>
</dbReference>